<keyword evidence="2" id="KW-1185">Reference proteome</keyword>
<dbReference type="EMBL" id="JBHSLU010000041">
    <property type="protein sequence ID" value="MFC5506402.1"/>
    <property type="molecule type" value="Genomic_DNA"/>
</dbReference>
<proteinExistence type="predicted"/>
<comment type="caution">
    <text evidence="1">The sequence shown here is derived from an EMBL/GenBank/DDBJ whole genome shotgun (WGS) entry which is preliminary data.</text>
</comment>
<organism evidence="1 2">
    <name type="scientific">Bosea massiliensis</name>
    <dbReference type="NCBI Taxonomy" id="151419"/>
    <lineage>
        <taxon>Bacteria</taxon>
        <taxon>Pseudomonadati</taxon>
        <taxon>Pseudomonadota</taxon>
        <taxon>Alphaproteobacteria</taxon>
        <taxon>Hyphomicrobiales</taxon>
        <taxon>Boseaceae</taxon>
        <taxon>Bosea</taxon>
    </lineage>
</organism>
<name>A0ABW0P3Y3_9HYPH</name>
<accession>A0ABW0P3Y3</accession>
<reference evidence="2" key="1">
    <citation type="journal article" date="2019" name="Int. J. Syst. Evol. Microbiol.">
        <title>The Global Catalogue of Microorganisms (GCM) 10K type strain sequencing project: providing services to taxonomists for standard genome sequencing and annotation.</title>
        <authorList>
            <consortium name="The Broad Institute Genomics Platform"/>
            <consortium name="The Broad Institute Genome Sequencing Center for Infectious Disease"/>
            <person name="Wu L."/>
            <person name="Ma J."/>
        </authorList>
    </citation>
    <scope>NUCLEOTIDE SEQUENCE [LARGE SCALE GENOMIC DNA]</scope>
    <source>
        <strain evidence="2">CCUG 43117</strain>
    </source>
</reference>
<dbReference type="RefSeq" id="WP_377817201.1">
    <property type="nucleotide sequence ID" value="NZ_JBHSLU010000041.1"/>
</dbReference>
<evidence type="ECO:0000313" key="2">
    <source>
        <dbReference type="Proteomes" id="UP001596060"/>
    </source>
</evidence>
<sequence>MSRFHPDESLGSQTSAEIKEYLELIGDEARAHAISAQGSTGQGIWGNAAIWAGTDAIYGFIEEGSQAVLPIVPLASVQPDGSIAGKRVKVTLDRFYVEEFPGFGTHRILCEFSGKNQVAGKTEELNFVATCNARDGQSAGVSGLPVFMGLTVGRNGINLEGRTVNVSSESDDIILGVLDGDAFKKGLELIQTAQPAIKPLASLAEGLVRMVMSRRKNRQIHTFSLGLDFAGSPTSARLRYGSFVVMQVGRKGNWDWSLYGWNRSTQQIVPQNGAEPIGQNYMVFGISPFVEDDAVAERA</sequence>
<gene>
    <name evidence="1" type="ORF">ACFPN9_14165</name>
</gene>
<dbReference type="Proteomes" id="UP001596060">
    <property type="component" value="Unassembled WGS sequence"/>
</dbReference>
<evidence type="ECO:0000313" key="1">
    <source>
        <dbReference type="EMBL" id="MFC5506402.1"/>
    </source>
</evidence>
<protein>
    <submittedName>
        <fullName evidence="1">Uncharacterized protein</fullName>
    </submittedName>
</protein>